<name>A0A521AEQ7_SACCC</name>
<protein>
    <submittedName>
        <fullName evidence="1">Uncharacterized protein</fullName>
    </submittedName>
</protein>
<evidence type="ECO:0000313" key="1">
    <source>
        <dbReference type="EMBL" id="SMO33278.1"/>
    </source>
</evidence>
<accession>A0A521AEQ7</accession>
<sequence>MKIITLVMMIVLPIIGNAQIEATTEDGKAVLLYKNGTWEYVKEKHVQMAEVVDVEIEEGLTSESPLEELYYAESKRLVKYFGPIKGKIKGRAKCMIVDGQPKLFFQWEVGLLDSYRYFGHMKAGRKVTLKSKNGTLIELALTEDIDMEFVKKYNFSVLKGASQLSDVQFSLLMNSAISEIEVDWKKEPEAYPVNDPYYFSKTFMEILN</sequence>
<gene>
    <name evidence="1" type="ORF">SAMN06265379_10191</name>
</gene>
<dbReference type="Proteomes" id="UP000319040">
    <property type="component" value="Unassembled WGS sequence"/>
</dbReference>
<dbReference type="AlphaFoldDB" id="A0A521AEQ7"/>
<keyword evidence="2" id="KW-1185">Reference proteome</keyword>
<organism evidence="1 2">
    <name type="scientific">Saccharicrinis carchari</name>
    <dbReference type="NCBI Taxonomy" id="1168039"/>
    <lineage>
        <taxon>Bacteria</taxon>
        <taxon>Pseudomonadati</taxon>
        <taxon>Bacteroidota</taxon>
        <taxon>Bacteroidia</taxon>
        <taxon>Marinilabiliales</taxon>
        <taxon>Marinilabiliaceae</taxon>
        <taxon>Saccharicrinis</taxon>
    </lineage>
</organism>
<reference evidence="1 2" key="1">
    <citation type="submission" date="2017-05" db="EMBL/GenBank/DDBJ databases">
        <authorList>
            <person name="Varghese N."/>
            <person name="Submissions S."/>
        </authorList>
    </citation>
    <scope>NUCLEOTIDE SEQUENCE [LARGE SCALE GENOMIC DNA]</scope>
    <source>
        <strain evidence="1 2">DSM 27040</strain>
    </source>
</reference>
<proteinExistence type="predicted"/>
<evidence type="ECO:0000313" key="2">
    <source>
        <dbReference type="Proteomes" id="UP000319040"/>
    </source>
</evidence>
<dbReference type="EMBL" id="FXTB01000001">
    <property type="protein sequence ID" value="SMO33278.1"/>
    <property type="molecule type" value="Genomic_DNA"/>
</dbReference>